<feature type="compositionally biased region" description="Low complexity" evidence="3">
    <location>
        <begin position="10"/>
        <end position="32"/>
    </location>
</feature>
<dbReference type="GO" id="GO:1990281">
    <property type="term" value="C:efflux pump complex"/>
    <property type="evidence" value="ECO:0007669"/>
    <property type="project" value="TreeGrafter"/>
</dbReference>
<proteinExistence type="inferred from homology"/>
<dbReference type="InterPro" id="IPR006143">
    <property type="entry name" value="RND_pump_MFP"/>
</dbReference>
<dbReference type="PANTHER" id="PTHR30469">
    <property type="entry name" value="MULTIDRUG RESISTANCE PROTEIN MDTA"/>
    <property type="match status" value="1"/>
</dbReference>
<dbReference type="Gene3D" id="2.40.420.20">
    <property type="match status" value="1"/>
</dbReference>
<comment type="caution">
    <text evidence="4">The sequence shown here is derived from an EMBL/GenBank/DDBJ whole genome shotgun (WGS) entry which is preliminary data.</text>
</comment>
<evidence type="ECO:0000256" key="3">
    <source>
        <dbReference type="SAM" id="MobiDB-lite"/>
    </source>
</evidence>
<sequence>MMFVKLYSHSKSSPIKSNQNKSSQSKGILRSSRSASRNRFRLINRAFKPFILATGLLLSLVSNANEAPASAVKVDVVTSMSLAATAELMGTVHSKMHVPITAGVSGRVDWVAAPGSFVTAGGELVKMDMLPLKLSRAEHVAQLKRAKVNRDYYANEVNRLETLRKTNATSQFQLDQTRSQFELAEADIEIAQLQLEQIDDQISRATVIAPYDGVVTERLVLAGTDVNRSDVLSRFLDTEHLEARVFVPVKYLAFLRLGNELTLANEQQTLNASITAVIPSADPRSQTFEVRVEIPSHLNTLWAAGQLVKVTVPIQQAQPTLTVHRDALILRKDGTYVVKVGADNKVSRLPVKVGKGTFERVSVSGELYDGDKVAIRGAERLQDGQTVVIQ</sequence>
<dbReference type="GO" id="GO:0015562">
    <property type="term" value="F:efflux transmembrane transporter activity"/>
    <property type="evidence" value="ECO:0007669"/>
    <property type="project" value="TreeGrafter"/>
</dbReference>
<dbReference type="AlphaFoldDB" id="A0A3E0U4G2"/>
<gene>
    <name evidence="4" type="ORF">DXX94_14545</name>
</gene>
<accession>A0A3E0U4G2</accession>
<organism evidence="4 5">
    <name type="scientific">Thalassotalea euphylliae</name>
    <dbReference type="NCBI Taxonomy" id="1655234"/>
    <lineage>
        <taxon>Bacteria</taxon>
        <taxon>Pseudomonadati</taxon>
        <taxon>Pseudomonadota</taxon>
        <taxon>Gammaproteobacteria</taxon>
        <taxon>Alteromonadales</taxon>
        <taxon>Colwelliaceae</taxon>
        <taxon>Thalassotalea</taxon>
    </lineage>
</organism>
<dbReference type="SUPFAM" id="SSF111369">
    <property type="entry name" value="HlyD-like secretion proteins"/>
    <property type="match status" value="1"/>
</dbReference>
<comment type="similarity">
    <text evidence="1">Belongs to the membrane fusion protein (MFP) (TC 8.A.1) family.</text>
</comment>
<reference evidence="5" key="1">
    <citation type="submission" date="2018-08" db="EMBL/GenBank/DDBJ databases">
        <title>Thalassotalea euphylliae genome.</title>
        <authorList>
            <person name="Summers S."/>
            <person name="Rice S.A."/>
            <person name="Freckelton M.L."/>
            <person name="Nedved B.T."/>
            <person name="Hadfield M.G."/>
        </authorList>
    </citation>
    <scope>NUCLEOTIDE SEQUENCE [LARGE SCALE GENOMIC DNA]</scope>
    <source>
        <strain evidence="5">H3</strain>
    </source>
</reference>
<evidence type="ECO:0000256" key="2">
    <source>
        <dbReference type="SAM" id="Coils"/>
    </source>
</evidence>
<feature type="region of interest" description="Disordered" evidence="3">
    <location>
        <begin position="1"/>
        <end position="32"/>
    </location>
</feature>
<dbReference type="RefSeq" id="WP_116016980.1">
    <property type="nucleotide sequence ID" value="NZ_QUOT01000001.1"/>
</dbReference>
<dbReference type="Gene3D" id="2.40.30.170">
    <property type="match status" value="1"/>
</dbReference>
<dbReference type="PANTHER" id="PTHR30469:SF15">
    <property type="entry name" value="HLYD FAMILY OF SECRETION PROTEINS"/>
    <property type="match status" value="1"/>
</dbReference>
<evidence type="ECO:0000313" key="5">
    <source>
        <dbReference type="Proteomes" id="UP000256899"/>
    </source>
</evidence>
<dbReference type="NCBIfam" id="TIGR01730">
    <property type="entry name" value="RND_mfp"/>
    <property type="match status" value="1"/>
</dbReference>
<keyword evidence="2" id="KW-0175">Coiled coil</keyword>
<dbReference type="Gene3D" id="2.40.50.100">
    <property type="match status" value="1"/>
</dbReference>
<dbReference type="Proteomes" id="UP000256899">
    <property type="component" value="Unassembled WGS sequence"/>
</dbReference>
<protein>
    <submittedName>
        <fullName evidence="4">Efflux RND transporter periplasmic adaptor subunit</fullName>
    </submittedName>
</protein>
<dbReference type="EMBL" id="QUOT01000001">
    <property type="protein sequence ID" value="REL31838.1"/>
    <property type="molecule type" value="Genomic_DNA"/>
</dbReference>
<keyword evidence="5" id="KW-1185">Reference proteome</keyword>
<evidence type="ECO:0000256" key="1">
    <source>
        <dbReference type="ARBA" id="ARBA00009477"/>
    </source>
</evidence>
<name>A0A3E0U4G2_9GAMM</name>
<feature type="coiled-coil region" evidence="2">
    <location>
        <begin position="174"/>
        <end position="201"/>
    </location>
</feature>
<dbReference type="Gene3D" id="1.10.287.470">
    <property type="entry name" value="Helix hairpin bin"/>
    <property type="match status" value="1"/>
</dbReference>
<evidence type="ECO:0000313" key="4">
    <source>
        <dbReference type="EMBL" id="REL31838.1"/>
    </source>
</evidence>